<dbReference type="EMBL" id="JAADJG010000192">
    <property type="protein sequence ID" value="KAF4452302.1"/>
    <property type="molecule type" value="Genomic_DNA"/>
</dbReference>
<evidence type="ECO:0000313" key="2">
    <source>
        <dbReference type="Proteomes" id="UP000605986"/>
    </source>
</evidence>
<comment type="caution">
    <text evidence="1">The sequence shown here is derived from an EMBL/GenBank/DDBJ whole genome shotgun (WGS) entry which is preliminary data.</text>
</comment>
<dbReference type="OrthoDB" id="5326588at2759"/>
<accession>A0A8H4KJF6</accession>
<dbReference type="Proteomes" id="UP000605986">
    <property type="component" value="Unassembled WGS sequence"/>
</dbReference>
<sequence>MKKSSKNGVVSIEDGLLPSKARHLAKGLEAINKGRNPMKALRRAKDEDEDRIWGLPEAWTTGLQHTLPTIKALRFDKRMDLSDPMEMMERDRAFSFEESFHMGDLQPGCNAKPYQLQDILSVMLRTKMTTEGSTDWFWFIAEILDWLELRGDYDEYTQDPQYPRPHSFIVQDLVQAFAMMAMFFPNLDVTKLVTMFINSSQCDEFRKSGLFEPKERSQTRPGRRTRTSYKFREKGVWKEWKDFYKKDSKRLYGDVYPMEWSLTVRPIIAHLYSAGVIAPAYIEPHPQVILGIATASKEPHRPDTRDLFINYEDQYDNFPFNFPSSFVHPKTWPEVLPPARTFSSKHTNARFALLRLWSAPHYYPQMVGLFNRQNTSFLDSRGRSWEWKFVPMDMPGREYSVHHTTGKRLDILKHKFEGGYESG</sequence>
<proteinExistence type="predicted"/>
<reference evidence="1" key="1">
    <citation type="submission" date="2020-01" db="EMBL/GenBank/DDBJ databases">
        <title>Identification and distribution of gene clusters putatively required for synthesis of sphingolipid metabolism inhibitors in phylogenetically diverse species of the filamentous fungus Fusarium.</title>
        <authorList>
            <person name="Kim H.-S."/>
            <person name="Busman M."/>
            <person name="Brown D.W."/>
            <person name="Divon H."/>
            <person name="Uhlig S."/>
            <person name="Proctor R.H."/>
        </authorList>
    </citation>
    <scope>NUCLEOTIDE SEQUENCE</scope>
    <source>
        <strain evidence="1">NRRL 53441</strain>
    </source>
</reference>
<gene>
    <name evidence="1" type="ORF">F53441_4820</name>
</gene>
<dbReference type="AlphaFoldDB" id="A0A8H4KJF6"/>
<protein>
    <submittedName>
        <fullName evidence="1">Mfs allantoate protein</fullName>
    </submittedName>
</protein>
<keyword evidence="2" id="KW-1185">Reference proteome</keyword>
<organism evidence="1 2">
    <name type="scientific">Fusarium austroafricanum</name>
    <dbReference type="NCBI Taxonomy" id="2364996"/>
    <lineage>
        <taxon>Eukaryota</taxon>
        <taxon>Fungi</taxon>
        <taxon>Dikarya</taxon>
        <taxon>Ascomycota</taxon>
        <taxon>Pezizomycotina</taxon>
        <taxon>Sordariomycetes</taxon>
        <taxon>Hypocreomycetidae</taxon>
        <taxon>Hypocreales</taxon>
        <taxon>Nectriaceae</taxon>
        <taxon>Fusarium</taxon>
        <taxon>Fusarium concolor species complex</taxon>
    </lineage>
</organism>
<name>A0A8H4KJF6_9HYPO</name>
<evidence type="ECO:0000313" key="1">
    <source>
        <dbReference type="EMBL" id="KAF4452302.1"/>
    </source>
</evidence>